<evidence type="ECO:0000313" key="2">
    <source>
        <dbReference type="EMBL" id="GAI53424.1"/>
    </source>
</evidence>
<feature type="transmembrane region" description="Helical" evidence="1">
    <location>
        <begin position="12"/>
        <end position="36"/>
    </location>
</feature>
<accession>X1RCV8</accession>
<sequence>QSGAAVGLIQPAMIVVMAAVIGFIAIALVSAMYGVYGQVSF</sequence>
<feature type="non-terminal residue" evidence="2">
    <location>
        <position position="1"/>
    </location>
</feature>
<gene>
    <name evidence="2" type="ORF">S06H3_61539</name>
</gene>
<dbReference type="EMBL" id="BARV01040377">
    <property type="protein sequence ID" value="GAI53424.1"/>
    <property type="molecule type" value="Genomic_DNA"/>
</dbReference>
<keyword evidence="1" id="KW-0812">Transmembrane</keyword>
<evidence type="ECO:0000256" key="1">
    <source>
        <dbReference type="SAM" id="Phobius"/>
    </source>
</evidence>
<organism evidence="2">
    <name type="scientific">marine sediment metagenome</name>
    <dbReference type="NCBI Taxonomy" id="412755"/>
    <lineage>
        <taxon>unclassified sequences</taxon>
        <taxon>metagenomes</taxon>
        <taxon>ecological metagenomes</taxon>
    </lineage>
</organism>
<keyword evidence="1" id="KW-1133">Transmembrane helix</keyword>
<comment type="caution">
    <text evidence="2">The sequence shown here is derived from an EMBL/GenBank/DDBJ whole genome shotgun (WGS) entry which is preliminary data.</text>
</comment>
<protein>
    <submittedName>
        <fullName evidence="2">Uncharacterized protein</fullName>
    </submittedName>
</protein>
<name>X1RCV8_9ZZZZ</name>
<dbReference type="AlphaFoldDB" id="X1RCV8"/>
<reference evidence="2" key="1">
    <citation type="journal article" date="2014" name="Front. Microbiol.">
        <title>High frequency of phylogenetically diverse reductive dehalogenase-homologous genes in deep subseafloor sedimentary metagenomes.</title>
        <authorList>
            <person name="Kawai M."/>
            <person name="Futagami T."/>
            <person name="Toyoda A."/>
            <person name="Takaki Y."/>
            <person name="Nishi S."/>
            <person name="Hori S."/>
            <person name="Arai W."/>
            <person name="Tsubouchi T."/>
            <person name="Morono Y."/>
            <person name="Uchiyama I."/>
            <person name="Ito T."/>
            <person name="Fujiyama A."/>
            <person name="Inagaki F."/>
            <person name="Takami H."/>
        </authorList>
    </citation>
    <scope>NUCLEOTIDE SEQUENCE</scope>
    <source>
        <strain evidence="2">Expedition CK06-06</strain>
    </source>
</reference>
<proteinExistence type="predicted"/>
<keyword evidence="1" id="KW-0472">Membrane</keyword>